<keyword evidence="2" id="KW-1185">Reference proteome</keyword>
<proteinExistence type="predicted"/>
<sequence length="194" mass="20501">MMPLARSAALFFVMLFFSNAIPGLHSETSPAGTKSADEHHLGTEKLTHLHFYLHSMTGGPNPNDVVIARPPTANSAAILSFGTVAVVDNKLAEGPESSSKQIGNAQGIVVVASQNDLSVLEMAVSYVFTGGRYNGSSVSVLGRNPTGASIREVPILGGTGAFRFARGYALTSTYSADFKNGVAIVEYNMYVLHH</sequence>
<protein>
    <submittedName>
        <fullName evidence="1">Uncharacterized protein</fullName>
    </submittedName>
</protein>
<evidence type="ECO:0000313" key="1">
    <source>
        <dbReference type="EMBL" id="KAI4326248.1"/>
    </source>
</evidence>
<dbReference type="EMBL" id="CM042888">
    <property type="protein sequence ID" value="KAI4326248.1"/>
    <property type="molecule type" value="Genomic_DNA"/>
</dbReference>
<name>A0ACB9MPK4_9MYRT</name>
<dbReference type="Proteomes" id="UP001057402">
    <property type="component" value="Chromosome 9"/>
</dbReference>
<accession>A0ACB9MPK4</accession>
<gene>
    <name evidence="1" type="ORF">MLD38_031580</name>
</gene>
<reference evidence="2" key="1">
    <citation type="journal article" date="2023" name="Front. Plant Sci.">
        <title>Chromosomal-level genome assembly of Melastoma candidum provides insights into trichome evolution.</title>
        <authorList>
            <person name="Zhong Y."/>
            <person name="Wu W."/>
            <person name="Sun C."/>
            <person name="Zou P."/>
            <person name="Liu Y."/>
            <person name="Dai S."/>
            <person name="Zhou R."/>
        </authorList>
    </citation>
    <scope>NUCLEOTIDE SEQUENCE [LARGE SCALE GENOMIC DNA]</scope>
</reference>
<evidence type="ECO:0000313" key="2">
    <source>
        <dbReference type="Proteomes" id="UP001057402"/>
    </source>
</evidence>
<comment type="caution">
    <text evidence="1">The sequence shown here is derived from an EMBL/GenBank/DDBJ whole genome shotgun (WGS) entry which is preliminary data.</text>
</comment>
<organism evidence="1 2">
    <name type="scientific">Melastoma candidum</name>
    <dbReference type="NCBI Taxonomy" id="119954"/>
    <lineage>
        <taxon>Eukaryota</taxon>
        <taxon>Viridiplantae</taxon>
        <taxon>Streptophyta</taxon>
        <taxon>Embryophyta</taxon>
        <taxon>Tracheophyta</taxon>
        <taxon>Spermatophyta</taxon>
        <taxon>Magnoliopsida</taxon>
        <taxon>eudicotyledons</taxon>
        <taxon>Gunneridae</taxon>
        <taxon>Pentapetalae</taxon>
        <taxon>rosids</taxon>
        <taxon>malvids</taxon>
        <taxon>Myrtales</taxon>
        <taxon>Melastomataceae</taxon>
        <taxon>Melastomatoideae</taxon>
        <taxon>Melastomateae</taxon>
        <taxon>Melastoma</taxon>
    </lineage>
</organism>